<comment type="caution">
    <text evidence="3">The sequence shown here is derived from an EMBL/GenBank/DDBJ whole genome shotgun (WGS) entry which is preliminary data.</text>
</comment>
<organism evidence="3 4">
    <name type="scientific">Tessaracoccus lubricantis</name>
    <dbReference type="NCBI Taxonomy" id="545543"/>
    <lineage>
        <taxon>Bacteria</taxon>
        <taxon>Bacillati</taxon>
        <taxon>Actinomycetota</taxon>
        <taxon>Actinomycetes</taxon>
        <taxon>Propionibacteriales</taxon>
        <taxon>Propionibacteriaceae</taxon>
        <taxon>Tessaracoccus</taxon>
    </lineage>
</organism>
<evidence type="ECO:0000313" key="4">
    <source>
        <dbReference type="Proteomes" id="UP001501521"/>
    </source>
</evidence>
<dbReference type="EMBL" id="BAABLV010000017">
    <property type="protein sequence ID" value="GAA4894524.1"/>
    <property type="molecule type" value="Genomic_DNA"/>
</dbReference>
<evidence type="ECO:0000259" key="2">
    <source>
        <dbReference type="Pfam" id="PF12697"/>
    </source>
</evidence>
<dbReference type="InterPro" id="IPR000073">
    <property type="entry name" value="AB_hydrolase_1"/>
</dbReference>
<feature type="domain" description="AB hydrolase-1" evidence="2">
    <location>
        <begin position="54"/>
        <end position="264"/>
    </location>
</feature>
<name>A0ABP9FC85_9ACTN</name>
<dbReference type="PANTHER" id="PTHR43798">
    <property type="entry name" value="MONOACYLGLYCEROL LIPASE"/>
    <property type="match status" value="1"/>
</dbReference>
<dbReference type="PANTHER" id="PTHR43798:SF5">
    <property type="entry name" value="MONOACYLGLYCEROL LIPASE ABHD6"/>
    <property type="match status" value="1"/>
</dbReference>
<keyword evidence="4" id="KW-1185">Reference proteome</keyword>
<protein>
    <recommendedName>
        <fullName evidence="2">AB hydrolase-1 domain-containing protein</fullName>
    </recommendedName>
</protein>
<dbReference type="Proteomes" id="UP001501521">
    <property type="component" value="Unassembled WGS sequence"/>
</dbReference>
<sequence>MSWPLPASAEVPTPGRGEPARTYAGQMHLTSTTVSVGGSQLQALTSDGDPARTFVLVHGLGVASTYFEPLAEALGRAGRLVLLNLPGFGPTPEPDRALRISQFAAMARTAAAELGVRDAVWIGHSMGAQVVVEAAAQEPGLTRRMALLSPVVDVLHRRTRTLVRQFLQSAAHEPPASAAASVRAFLSCGPRWMVETFPAMLDYPIEDRIAVTTAEVLLVAGEHDLMAPRRWLETLAERAGGPARVAVVPGAHQAMHSHADEVAELIVGPFDPEAGVATPDDAESGRGVDGGPRIDGGLPSAWSVLRSPRSVWVAAKDWTVALRDQFLSLRARDDGTPGAPGTCTGPAVVLIPGILENPRYLLPLQQWLTAQGHTVHQVPALGWNLRGLSASVTRGLDALEQLGVTDAVVVAHSKGGLIGKAMLLHPRSQGALTGMVTVATPFSGSQLWNRVQRTFLLRRSPLGLFHPEHPELAALIAEREVNSRIVSLSPAFDQMIPGGSHLDGATNVRLDVKGHFRPVSDPSVWEIIHGHVHRLAENAAAPQTVTQS</sequence>
<gene>
    <name evidence="3" type="ORF">GCM10025789_09780</name>
</gene>
<dbReference type="Pfam" id="PF12697">
    <property type="entry name" value="Abhydrolase_6"/>
    <property type="match status" value="1"/>
</dbReference>
<proteinExistence type="predicted"/>
<dbReference type="Gene3D" id="3.40.50.1820">
    <property type="entry name" value="alpha/beta hydrolase"/>
    <property type="match status" value="2"/>
</dbReference>
<feature type="region of interest" description="Disordered" evidence="1">
    <location>
        <begin position="275"/>
        <end position="294"/>
    </location>
</feature>
<dbReference type="SUPFAM" id="SSF53474">
    <property type="entry name" value="alpha/beta-Hydrolases"/>
    <property type="match status" value="2"/>
</dbReference>
<evidence type="ECO:0000256" key="1">
    <source>
        <dbReference type="SAM" id="MobiDB-lite"/>
    </source>
</evidence>
<accession>A0ABP9FC85</accession>
<evidence type="ECO:0000313" key="3">
    <source>
        <dbReference type="EMBL" id="GAA4894524.1"/>
    </source>
</evidence>
<dbReference type="InterPro" id="IPR029058">
    <property type="entry name" value="AB_hydrolase_fold"/>
</dbReference>
<reference evidence="4" key="1">
    <citation type="journal article" date="2019" name="Int. J. Syst. Evol. Microbiol.">
        <title>The Global Catalogue of Microorganisms (GCM) 10K type strain sequencing project: providing services to taxonomists for standard genome sequencing and annotation.</title>
        <authorList>
            <consortium name="The Broad Institute Genomics Platform"/>
            <consortium name="The Broad Institute Genome Sequencing Center for Infectious Disease"/>
            <person name="Wu L."/>
            <person name="Ma J."/>
        </authorList>
    </citation>
    <scope>NUCLEOTIDE SEQUENCE [LARGE SCALE GENOMIC DNA]</scope>
    <source>
        <strain evidence="4">JCM 19125</strain>
    </source>
</reference>
<dbReference type="InterPro" id="IPR050266">
    <property type="entry name" value="AB_hydrolase_sf"/>
</dbReference>